<evidence type="ECO:0000256" key="6">
    <source>
        <dbReference type="ARBA" id="ARBA00023136"/>
    </source>
</evidence>
<evidence type="ECO:0000256" key="5">
    <source>
        <dbReference type="ARBA" id="ARBA00022989"/>
    </source>
</evidence>
<sequence>MLPIKNALAYVWRKKIKSLIIFFILLAISTLTLGSIAVKNATDAASKETFKNITSSFSMQINREVNPGTPRGAGNLKGEDIDTISKVAGISGYVKRMNIVADLIDHQLVEMPDGDQQLSEDRKQKFGRAIMATGINDSSKDDKFTAGTFKLVEGRHINKNDKNVALIHKDFAEKNKLKVGDTINIKSNTYDYDNVRKANKTTKVTVIGIFDGKNKGGVSSPQELYENTFITDLETTKTLQGSTDKNAIYQDATFFVNGSQDIDKVMAKVKEISSIDWEAYTLVKSTSNFPALQSSINGIYGVTGNLLIGTLIFGAIVLTLVLFLWINGRRKEMGIMLSMGISKTKIFFQFITEVLFVSIFSFIGAYFAGSAVSKVMGNSILKQVTSGIAEKLAREGKSANLGGGAEVDGFNKTLTSLNVHVSPDDMTKVVIFGLAIIIVSVLIASITLLSKQPKDLLMGDNSK</sequence>
<evidence type="ECO:0000313" key="11">
    <source>
        <dbReference type="Proteomes" id="UP000278419"/>
    </source>
</evidence>
<evidence type="ECO:0000256" key="4">
    <source>
        <dbReference type="ARBA" id="ARBA00022692"/>
    </source>
</evidence>
<dbReference type="GO" id="GO:0016787">
    <property type="term" value="F:hydrolase activity"/>
    <property type="evidence" value="ECO:0007669"/>
    <property type="project" value="UniProtKB-KW"/>
</dbReference>
<proteinExistence type="inferred from homology"/>
<name>A0A3S4MT72_STRAP</name>
<dbReference type="Pfam" id="PF02687">
    <property type="entry name" value="FtsX"/>
    <property type="match status" value="1"/>
</dbReference>
<feature type="transmembrane region" description="Helical" evidence="7">
    <location>
        <begin position="306"/>
        <end position="326"/>
    </location>
</feature>
<evidence type="ECO:0000256" key="2">
    <source>
        <dbReference type="ARBA" id="ARBA00005236"/>
    </source>
</evidence>
<dbReference type="Proteomes" id="UP000278419">
    <property type="component" value="Chromosome"/>
</dbReference>
<dbReference type="GO" id="GO:0044874">
    <property type="term" value="P:lipoprotein localization to outer membrane"/>
    <property type="evidence" value="ECO:0007669"/>
    <property type="project" value="TreeGrafter"/>
</dbReference>
<dbReference type="InterPro" id="IPR025857">
    <property type="entry name" value="MacB_PCD"/>
</dbReference>
<dbReference type="AlphaFoldDB" id="A0A3S4MT72"/>
<evidence type="ECO:0000256" key="3">
    <source>
        <dbReference type="ARBA" id="ARBA00022475"/>
    </source>
</evidence>
<feature type="transmembrane region" description="Helical" evidence="7">
    <location>
        <begin position="346"/>
        <end position="368"/>
    </location>
</feature>
<dbReference type="EC" id="3.6.3.-" evidence="10"/>
<dbReference type="GeneID" id="93962751"/>
<keyword evidence="5 7" id="KW-1133">Transmembrane helix</keyword>
<dbReference type="GO" id="GO:0098797">
    <property type="term" value="C:plasma membrane protein complex"/>
    <property type="evidence" value="ECO:0007669"/>
    <property type="project" value="TreeGrafter"/>
</dbReference>
<gene>
    <name evidence="10" type="ORF">NCTC10713_00168</name>
</gene>
<keyword evidence="3" id="KW-1003">Cell membrane</keyword>
<dbReference type="PANTHER" id="PTHR30489:SF0">
    <property type="entry name" value="LIPOPROTEIN-RELEASING SYSTEM TRANSMEMBRANE PROTEIN LOLE"/>
    <property type="match status" value="1"/>
</dbReference>
<keyword evidence="10" id="KW-0378">Hydrolase</keyword>
<comment type="subcellular location">
    <subcellularLocation>
        <location evidence="1">Cell membrane</location>
        <topology evidence="1">Multi-pass membrane protein</topology>
    </subcellularLocation>
</comment>
<evidence type="ECO:0000259" key="9">
    <source>
        <dbReference type="Pfam" id="PF12704"/>
    </source>
</evidence>
<dbReference type="Pfam" id="PF12704">
    <property type="entry name" value="MacB_PCD"/>
    <property type="match status" value="1"/>
</dbReference>
<dbReference type="InterPro" id="IPR051447">
    <property type="entry name" value="Lipoprotein-release_system"/>
</dbReference>
<evidence type="ECO:0000313" key="10">
    <source>
        <dbReference type="EMBL" id="VED97264.1"/>
    </source>
</evidence>
<feature type="domain" description="MacB-like periplasmic core" evidence="9">
    <location>
        <begin position="24"/>
        <end position="271"/>
    </location>
</feature>
<dbReference type="PANTHER" id="PTHR30489">
    <property type="entry name" value="LIPOPROTEIN-RELEASING SYSTEM TRANSMEMBRANE PROTEIN LOLE"/>
    <property type="match status" value="1"/>
</dbReference>
<feature type="domain" description="ABC3 transporter permease C-terminal" evidence="8">
    <location>
        <begin position="307"/>
        <end position="453"/>
    </location>
</feature>
<reference evidence="10 11" key="1">
    <citation type="submission" date="2018-12" db="EMBL/GenBank/DDBJ databases">
        <authorList>
            <consortium name="Pathogen Informatics"/>
        </authorList>
    </citation>
    <scope>NUCLEOTIDE SEQUENCE [LARGE SCALE GENOMIC DNA]</scope>
    <source>
        <strain evidence="10 11">NCTC10713</strain>
    </source>
</reference>
<evidence type="ECO:0000256" key="7">
    <source>
        <dbReference type="SAM" id="Phobius"/>
    </source>
</evidence>
<organism evidence="10 11">
    <name type="scientific">Streptococcus anginosus</name>
    <dbReference type="NCBI Taxonomy" id="1328"/>
    <lineage>
        <taxon>Bacteria</taxon>
        <taxon>Bacillati</taxon>
        <taxon>Bacillota</taxon>
        <taxon>Bacilli</taxon>
        <taxon>Lactobacillales</taxon>
        <taxon>Streptococcaceae</taxon>
        <taxon>Streptococcus</taxon>
        <taxon>Streptococcus anginosus group</taxon>
    </lineage>
</organism>
<evidence type="ECO:0000259" key="8">
    <source>
        <dbReference type="Pfam" id="PF02687"/>
    </source>
</evidence>
<evidence type="ECO:0000256" key="1">
    <source>
        <dbReference type="ARBA" id="ARBA00004651"/>
    </source>
</evidence>
<feature type="transmembrane region" description="Helical" evidence="7">
    <location>
        <begin position="429"/>
        <end position="449"/>
    </location>
</feature>
<dbReference type="InterPro" id="IPR003838">
    <property type="entry name" value="ABC3_permease_C"/>
</dbReference>
<comment type="similarity">
    <text evidence="2">Belongs to the ABC-4 integral membrane protein family. LolC/E subfamily.</text>
</comment>
<protein>
    <submittedName>
        <fullName evidence="10">ABC superfamily ATP binding cassette transporter</fullName>
        <ecNumber evidence="10">3.6.3.-</ecNumber>
    </submittedName>
</protein>
<keyword evidence="6 7" id="KW-0472">Membrane</keyword>
<accession>A0A3S4MT72</accession>
<dbReference type="RefSeq" id="WP_003031283.1">
    <property type="nucleotide sequence ID" value="NZ_AP018548.1"/>
</dbReference>
<dbReference type="EMBL" id="LR134283">
    <property type="protein sequence ID" value="VED97264.1"/>
    <property type="molecule type" value="Genomic_DNA"/>
</dbReference>
<keyword evidence="4 7" id="KW-0812">Transmembrane</keyword>